<dbReference type="CDD" id="cd01276">
    <property type="entry name" value="PKCI_related"/>
    <property type="match status" value="1"/>
</dbReference>
<dbReference type="RefSeq" id="WP_177270151.1">
    <property type="nucleotide sequence ID" value="NZ_JACRTA010000003.1"/>
</dbReference>
<dbReference type="PRINTS" id="PR00332">
    <property type="entry name" value="HISTRIAD"/>
</dbReference>
<gene>
    <name evidence="5" type="ORF">H8692_10220</name>
</gene>
<feature type="domain" description="HIT" evidence="4">
    <location>
        <begin position="5"/>
        <end position="113"/>
    </location>
</feature>
<keyword evidence="6" id="KW-1185">Reference proteome</keyword>
<dbReference type="InterPro" id="IPR001310">
    <property type="entry name" value="Histidine_triad_HIT"/>
</dbReference>
<evidence type="ECO:0000313" key="6">
    <source>
        <dbReference type="Proteomes" id="UP000610862"/>
    </source>
</evidence>
<protein>
    <submittedName>
        <fullName evidence="5">Histidine triad nucleotide-binding protein</fullName>
    </submittedName>
</protein>
<accession>A0A926IAI5</accession>
<feature type="active site" description="Tele-AMP-histidine intermediate" evidence="1">
    <location>
        <position position="99"/>
    </location>
</feature>
<sequence length="113" mass="12819">MNDCIFCRISKGEIPSNKVYEDDKILCFHDLDPQAPVHVLIIPKKHIASLDDVGEEDKELLGHIMTKVKDIAKTLGLENGYRLVNNCGEDGFQTVKHIHFHLLGKRKMTWPPG</sequence>
<evidence type="ECO:0000256" key="2">
    <source>
        <dbReference type="PIRSR" id="PIRSR601310-3"/>
    </source>
</evidence>
<dbReference type="Pfam" id="PF01230">
    <property type="entry name" value="HIT"/>
    <property type="match status" value="1"/>
</dbReference>
<evidence type="ECO:0000313" key="5">
    <source>
        <dbReference type="EMBL" id="MBC8569132.1"/>
    </source>
</evidence>
<dbReference type="GO" id="GO:0003824">
    <property type="term" value="F:catalytic activity"/>
    <property type="evidence" value="ECO:0007669"/>
    <property type="project" value="InterPro"/>
</dbReference>
<evidence type="ECO:0000256" key="3">
    <source>
        <dbReference type="PROSITE-ProRule" id="PRU00464"/>
    </source>
</evidence>
<comment type="caution">
    <text evidence="5">The sequence shown here is derived from an EMBL/GenBank/DDBJ whole genome shotgun (WGS) entry which is preliminary data.</text>
</comment>
<dbReference type="AlphaFoldDB" id="A0A926IAI5"/>
<feature type="short sequence motif" description="Histidine triad motif" evidence="2 3">
    <location>
        <begin position="97"/>
        <end position="101"/>
    </location>
</feature>
<dbReference type="InterPro" id="IPR011146">
    <property type="entry name" value="HIT-like"/>
</dbReference>
<proteinExistence type="predicted"/>
<dbReference type="InterPro" id="IPR036265">
    <property type="entry name" value="HIT-like_sf"/>
</dbReference>
<dbReference type="PROSITE" id="PS00892">
    <property type="entry name" value="HIT_1"/>
    <property type="match status" value="1"/>
</dbReference>
<dbReference type="SUPFAM" id="SSF54197">
    <property type="entry name" value="HIT-like"/>
    <property type="match status" value="1"/>
</dbReference>
<dbReference type="Proteomes" id="UP000610862">
    <property type="component" value="Unassembled WGS sequence"/>
</dbReference>
<dbReference type="PANTHER" id="PTHR23089">
    <property type="entry name" value="HISTIDINE TRIAD HIT PROTEIN"/>
    <property type="match status" value="1"/>
</dbReference>
<dbReference type="EMBL" id="JACRTA010000003">
    <property type="protein sequence ID" value="MBC8569132.1"/>
    <property type="molecule type" value="Genomic_DNA"/>
</dbReference>
<organism evidence="5 6">
    <name type="scientific">Lentihominibacter hominis</name>
    <dbReference type="NCBI Taxonomy" id="2763645"/>
    <lineage>
        <taxon>Bacteria</taxon>
        <taxon>Bacillati</taxon>
        <taxon>Bacillota</taxon>
        <taxon>Clostridia</taxon>
        <taxon>Peptostreptococcales</taxon>
        <taxon>Anaerovoracaceae</taxon>
        <taxon>Lentihominibacter</taxon>
    </lineage>
</organism>
<dbReference type="PROSITE" id="PS51084">
    <property type="entry name" value="HIT_2"/>
    <property type="match status" value="1"/>
</dbReference>
<dbReference type="Gene3D" id="3.30.428.10">
    <property type="entry name" value="HIT-like"/>
    <property type="match status" value="1"/>
</dbReference>
<evidence type="ECO:0000256" key="1">
    <source>
        <dbReference type="PIRSR" id="PIRSR601310-1"/>
    </source>
</evidence>
<evidence type="ECO:0000259" key="4">
    <source>
        <dbReference type="PROSITE" id="PS51084"/>
    </source>
</evidence>
<dbReference type="InterPro" id="IPR019808">
    <property type="entry name" value="Histidine_triad_CS"/>
</dbReference>
<reference evidence="5" key="1">
    <citation type="submission" date="2020-08" db="EMBL/GenBank/DDBJ databases">
        <title>Genome public.</title>
        <authorList>
            <person name="Liu C."/>
            <person name="Sun Q."/>
        </authorList>
    </citation>
    <scope>NUCLEOTIDE SEQUENCE</scope>
    <source>
        <strain evidence="5">NSJ-24</strain>
    </source>
</reference>
<name>A0A926IAI5_9FIRM</name>